<reference evidence="2" key="2">
    <citation type="submission" date="2025-09" db="UniProtKB">
        <authorList>
            <consortium name="Ensembl"/>
        </authorList>
    </citation>
    <scope>IDENTIFICATION</scope>
</reference>
<dbReference type="InterPro" id="IPR011032">
    <property type="entry name" value="GroES-like_sf"/>
</dbReference>
<evidence type="ECO:0000256" key="1">
    <source>
        <dbReference type="SAM" id="MobiDB-lite"/>
    </source>
</evidence>
<dbReference type="SUPFAM" id="SSF50129">
    <property type="entry name" value="GroES-like"/>
    <property type="match status" value="1"/>
</dbReference>
<reference evidence="2" key="1">
    <citation type="submission" date="2025-08" db="UniProtKB">
        <authorList>
            <consortium name="Ensembl"/>
        </authorList>
    </citation>
    <scope>IDENTIFICATION</scope>
</reference>
<dbReference type="Gene3D" id="3.90.180.10">
    <property type="entry name" value="Medium-chain alcohol dehydrogenases, catalytic domain"/>
    <property type="match status" value="1"/>
</dbReference>
<feature type="compositionally biased region" description="Polar residues" evidence="1">
    <location>
        <begin position="36"/>
        <end position="47"/>
    </location>
</feature>
<name>A0A3Q3J7I4_MONAL</name>
<proteinExistence type="predicted"/>
<evidence type="ECO:0000313" key="2">
    <source>
        <dbReference type="Ensembl" id="ENSMALP00000009332.1"/>
    </source>
</evidence>
<protein>
    <submittedName>
        <fullName evidence="2">Uncharacterized protein</fullName>
    </submittedName>
</protein>
<feature type="region of interest" description="Disordered" evidence="1">
    <location>
        <begin position="21"/>
        <end position="47"/>
    </location>
</feature>
<dbReference type="Ensembl" id="ENSMALT00000009526.1">
    <property type="protein sequence ID" value="ENSMALP00000009332.1"/>
    <property type="gene ID" value="ENSMALG00000006648.1"/>
</dbReference>
<accession>A0A3Q3J7I4</accession>
<sequence length="47" mass="5048">MSVSKLMRAIRVSEFGGPSVLTLRSDVPVPQPGPRQVSQSGYNSYPA</sequence>
<dbReference type="AlphaFoldDB" id="A0A3Q3J7I4"/>
<keyword evidence="3" id="KW-1185">Reference proteome</keyword>
<dbReference type="Proteomes" id="UP000261600">
    <property type="component" value="Unplaced"/>
</dbReference>
<organism evidence="2 3">
    <name type="scientific">Monopterus albus</name>
    <name type="common">Swamp eel</name>
    <dbReference type="NCBI Taxonomy" id="43700"/>
    <lineage>
        <taxon>Eukaryota</taxon>
        <taxon>Metazoa</taxon>
        <taxon>Chordata</taxon>
        <taxon>Craniata</taxon>
        <taxon>Vertebrata</taxon>
        <taxon>Euteleostomi</taxon>
        <taxon>Actinopterygii</taxon>
        <taxon>Neopterygii</taxon>
        <taxon>Teleostei</taxon>
        <taxon>Neoteleostei</taxon>
        <taxon>Acanthomorphata</taxon>
        <taxon>Anabantaria</taxon>
        <taxon>Synbranchiformes</taxon>
        <taxon>Synbranchidae</taxon>
        <taxon>Monopterus</taxon>
    </lineage>
</organism>
<evidence type="ECO:0000313" key="3">
    <source>
        <dbReference type="Proteomes" id="UP000261600"/>
    </source>
</evidence>